<dbReference type="GO" id="GO:0061343">
    <property type="term" value="P:cell adhesion involved in heart morphogenesis"/>
    <property type="evidence" value="ECO:0007669"/>
    <property type="project" value="TreeGrafter"/>
</dbReference>
<dbReference type="GO" id="GO:0031012">
    <property type="term" value="C:extracellular matrix"/>
    <property type="evidence" value="ECO:0007669"/>
    <property type="project" value="TreeGrafter"/>
</dbReference>
<dbReference type="Proteomes" id="UP001231518">
    <property type="component" value="Chromosome 25"/>
</dbReference>
<dbReference type="PANTHER" id="PTHR33395:SF22">
    <property type="entry name" value="REVERSE TRANSCRIPTASE DOMAIN-CONTAINING PROTEIN"/>
    <property type="match status" value="1"/>
</dbReference>
<keyword evidence="3" id="KW-1185">Reference proteome</keyword>
<dbReference type="SUPFAM" id="SSF56219">
    <property type="entry name" value="DNase I-like"/>
    <property type="match status" value="1"/>
</dbReference>
<dbReference type="InterPro" id="IPR000477">
    <property type="entry name" value="RT_dom"/>
</dbReference>
<dbReference type="Gene3D" id="3.60.10.10">
    <property type="entry name" value="Endonuclease/exonuclease/phosphatase"/>
    <property type="match status" value="1"/>
</dbReference>
<dbReference type="PROSITE" id="PS50878">
    <property type="entry name" value="RT_POL"/>
    <property type="match status" value="1"/>
</dbReference>
<dbReference type="Pfam" id="PF00078">
    <property type="entry name" value="RVT_1"/>
    <property type="match status" value="1"/>
</dbReference>
<dbReference type="InterPro" id="IPR036691">
    <property type="entry name" value="Endo/exonu/phosph_ase_sf"/>
</dbReference>
<accession>A0AAD8DLK7</accession>
<dbReference type="PANTHER" id="PTHR33395">
    <property type="entry name" value="TRANSCRIPTASE, PUTATIVE-RELATED-RELATED"/>
    <property type="match status" value="1"/>
</dbReference>
<dbReference type="AlphaFoldDB" id="A0AAD8DLK7"/>
<proteinExistence type="predicted"/>
<comment type="caution">
    <text evidence="2">The sequence shown here is derived from an EMBL/GenBank/DDBJ whole genome shotgun (WGS) entry which is preliminary data.</text>
</comment>
<gene>
    <name evidence="2" type="ORF">PYW07_010557</name>
</gene>
<dbReference type="CDD" id="cd01650">
    <property type="entry name" value="RT_nLTR_like"/>
    <property type="match status" value="1"/>
</dbReference>
<dbReference type="SUPFAM" id="SSF56672">
    <property type="entry name" value="DNA/RNA polymerases"/>
    <property type="match status" value="1"/>
</dbReference>
<evidence type="ECO:0000259" key="1">
    <source>
        <dbReference type="PROSITE" id="PS50878"/>
    </source>
</evidence>
<reference evidence="2" key="1">
    <citation type="submission" date="2023-03" db="EMBL/GenBank/DDBJ databases">
        <title>Chromosome-level genomes of two armyworms, Mythimna separata and Mythimna loreyi, provide insights into the biosynthesis and reception of sex pheromones.</title>
        <authorList>
            <person name="Zhao H."/>
        </authorList>
    </citation>
    <scope>NUCLEOTIDE SEQUENCE</scope>
    <source>
        <strain evidence="2">BeijingLab</strain>
        <tissue evidence="2">Pupa</tissue>
    </source>
</reference>
<dbReference type="InterPro" id="IPR043502">
    <property type="entry name" value="DNA/RNA_pol_sf"/>
</dbReference>
<protein>
    <recommendedName>
        <fullName evidence="1">Reverse transcriptase domain-containing protein</fullName>
    </recommendedName>
</protein>
<sequence length="762" mass="87342">MLSMSDINKNITIYYQNCRGIRTKLQQLLTNILMNTYEVIILTETWLTPEIYDSEFIDQRYSVYRCDRDRTATNKKDGGGVLIAILRTLKPSELSFSLFQHRDLSCNHIEHVMVELPSSVNTKRHIVSAAYIPPKTSSLVYSKHFELLQEVLGHPNVDNFYIVGDYNLPEANWIASSPTHTLKIATLHPGAPSDCVNLNNLMSLLGAFQFNNVANDKSKILDLIISNNPCTVSPTLSTLLPVDLYHPALICDTCLNVKITPMSKTPLHKYNFHKANFDNINNNIQQLNWSELLCPLKSEEAVVKFYSELEVIIKQDTPIARPRTVSYPVWFSRAIITISKKKQKAWVKWKKYGSISDYETFANYRKQFKNLCHKCFISYIGSVEDNLTKNIKHFWTYISNRKDKPGIPCKLQYKNTETNDPSVACNMFSDFFNSVYEPASPLLSQWQPPRDHNALHDVSICDLSFSEVEILKELKSLDLAKGPGPDGLTPYFLKNTASTICKPLFIIYNKCISEGVVPTQWKHAYIIPVHKSGSKRNVEHYRPISILSVLSKLFEKLVHNGIYPVLHNIIIQQQHGFVKRRSTNTNLLLFSSFLFDSVDDRVQVDAVYTDFCKAFDKVDHEILLNKISFNGIRGNLLRWFASYITNRSQRVVINGHKSNIAQVTSGVPQGSILGPLLFILYINDITQCFRNTKFLLYADDLKVYRPIQQANDCLLLQQDLDRLSSYCQKNKLHLSLPKCNFINFTKNKIVIKYIYTLRCPSA</sequence>
<dbReference type="EMBL" id="JARGEI010000026">
    <property type="protein sequence ID" value="KAJ8708432.1"/>
    <property type="molecule type" value="Genomic_DNA"/>
</dbReference>
<organism evidence="2 3">
    <name type="scientific">Mythimna separata</name>
    <name type="common">Oriental armyworm</name>
    <name type="synonym">Pseudaletia separata</name>
    <dbReference type="NCBI Taxonomy" id="271217"/>
    <lineage>
        <taxon>Eukaryota</taxon>
        <taxon>Metazoa</taxon>
        <taxon>Ecdysozoa</taxon>
        <taxon>Arthropoda</taxon>
        <taxon>Hexapoda</taxon>
        <taxon>Insecta</taxon>
        <taxon>Pterygota</taxon>
        <taxon>Neoptera</taxon>
        <taxon>Endopterygota</taxon>
        <taxon>Lepidoptera</taxon>
        <taxon>Glossata</taxon>
        <taxon>Ditrysia</taxon>
        <taxon>Noctuoidea</taxon>
        <taxon>Noctuidae</taxon>
        <taxon>Noctuinae</taxon>
        <taxon>Hadenini</taxon>
        <taxon>Mythimna</taxon>
    </lineage>
</organism>
<feature type="domain" description="Reverse transcriptase" evidence="1">
    <location>
        <begin position="510"/>
        <end position="757"/>
    </location>
</feature>
<dbReference type="GO" id="GO:0071897">
    <property type="term" value="P:DNA biosynthetic process"/>
    <property type="evidence" value="ECO:0007669"/>
    <property type="project" value="UniProtKB-ARBA"/>
</dbReference>
<evidence type="ECO:0000313" key="3">
    <source>
        <dbReference type="Proteomes" id="UP001231518"/>
    </source>
</evidence>
<evidence type="ECO:0000313" key="2">
    <source>
        <dbReference type="EMBL" id="KAJ8708432.1"/>
    </source>
</evidence>
<dbReference type="GO" id="GO:0007508">
    <property type="term" value="P:larval heart development"/>
    <property type="evidence" value="ECO:0007669"/>
    <property type="project" value="TreeGrafter"/>
</dbReference>
<name>A0AAD8DLK7_MYTSE</name>